<dbReference type="Proteomes" id="UP000243073">
    <property type="component" value="Unassembled WGS sequence"/>
</dbReference>
<feature type="binding site" evidence="5 7">
    <location>
        <position position="127"/>
    </location>
    <ligand>
        <name>Mn(2+)</name>
        <dbReference type="ChEBI" id="CHEBI:29035"/>
        <label>1</label>
    </ligand>
</feature>
<accession>A0A1J4QD55</accession>
<comment type="pathway">
    <text evidence="5">Amino-acid degradation; L-histidine degradation into L-glutamate; L-glutamate from N-formimidoyl-L-glutamate (hydrolase route): step 1/1.</text>
</comment>
<dbReference type="PANTHER" id="PTHR11358:SF35">
    <property type="entry name" value="FORMIMIDOYLGLUTAMASE"/>
    <property type="match status" value="1"/>
</dbReference>
<reference evidence="9 10" key="1">
    <citation type="submission" date="2016-07" db="EMBL/GenBank/DDBJ databases">
        <title>Draft Genome Sequence of Oceanisphaera psychrotolerans, isolated from coastal sediment samples.</title>
        <authorList>
            <person name="Zhuo S."/>
            <person name="Ruan Z."/>
        </authorList>
    </citation>
    <scope>NUCLEOTIDE SEQUENCE [LARGE SCALE GENOMIC DNA]</scope>
    <source>
        <strain evidence="9 10">LAM-WHM-ZC</strain>
    </source>
</reference>
<dbReference type="CDD" id="cd09988">
    <property type="entry name" value="Formimidoylglutamase"/>
    <property type="match status" value="1"/>
</dbReference>
<evidence type="ECO:0000256" key="2">
    <source>
        <dbReference type="ARBA" id="ARBA00022801"/>
    </source>
</evidence>
<evidence type="ECO:0000256" key="4">
    <source>
        <dbReference type="ARBA" id="ARBA00023211"/>
    </source>
</evidence>
<dbReference type="InterPro" id="IPR005923">
    <property type="entry name" value="HutG"/>
</dbReference>
<dbReference type="GO" id="GO:0019556">
    <property type="term" value="P:L-histidine catabolic process to glutamate and formamide"/>
    <property type="evidence" value="ECO:0007669"/>
    <property type="project" value="UniProtKB-UniRule"/>
</dbReference>
<dbReference type="SUPFAM" id="SSF52768">
    <property type="entry name" value="Arginase/deacetylase"/>
    <property type="match status" value="1"/>
</dbReference>
<dbReference type="InterPro" id="IPR006035">
    <property type="entry name" value="Ureohydrolase"/>
</dbReference>
<comment type="similarity">
    <text evidence="5 8">Belongs to the arginase family.</text>
</comment>
<comment type="caution">
    <text evidence="9">The sequence shown here is derived from an EMBL/GenBank/DDBJ whole genome shotgun (WGS) entry which is preliminary data.</text>
</comment>
<feature type="binding site" evidence="5">
    <location>
        <position position="158"/>
    </location>
    <ligand>
        <name>Mn(2+)</name>
        <dbReference type="ChEBI" id="CHEBI:29035"/>
        <label>2</label>
    </ligand>
</feature>
<feature type="binding site" evidence="7">
    <location>
        <position position="158"/>
    </location>
    <ligand>
        <name>Mn(2+)</name>
        <dbReference type="ChEBI" id="CHEBI:29035"/>
        <label>1</label>
    </ligand>
</feature>
<feature type="binding site" evidence="5">
    <location>
        <position position="247"/>
    </location>
    <ligand>
        <name>Mn(2+)</name>
        <dbReference type="ChEBI" id="CHEBI:29035"/>
        <label>2</label>
    </ligand>
</feature>
<dbReference type="OrthoDB" id="9789727at2"/>
<dbReference type="AlphaFoldDB" id="A0A1J4QD55"/>
<dbReference type="GO" id="GO:0008783">
    <property type="term" value="F:agmatinase activity"/>
    <property type="evidence" value="ECO:0007669"/>
    <property type="project" value="TreeGrafter"/>
</dbReference>
<feature type="binding site" evidence="5">
    <location>
        <position position="249"/>
    </location>
    <ligand>
        <name>Mn(2+)</name>
        <dbReference type="ChEBI" id="CHEBI:29035"/>
        <label>2</label>
    </ligand>
</feature>
<gene>
    <name evidence="5" type="primary">hutG</name>
    <name evidence="9" type="ORF">BFR47_05735</name>
</gene>
<dbReference type="GO" id="GO:0050415">
    <property type="term" value="F:formimidoylglutamase activity"/>
    <property type="evidence" value="ECO:0007669"/>
    <property type="project" value="UniProtKB-UniRule"/>
</dbReference>
<protein>
    <recommendedName>
        <fullName evidence="5 6">Formimidoylglutamase</fullName>
        <ecNumber evidence="5 6">3.5.3.8</ecNumber>
    </recommendedName>
    <alternativeName>
        <fullName evidence="5">Formiminoglutamase</fullName>
    </alternativeName>
    <alternativeName>
        <fullName evidence="5">Formiminoglutamate hydrolase</fullName>
    </alternativeName>
</protein>
<comment type="cofactor">
    <cofactor evidence="5 7">
        <name>Mn(2+)</name>
        <dbReference type="ChEBI" id="CHEBI:29035"/>
    </cofactor>
    <text evidence="5 7">Binds 2 manganese ions per subunit.</text>
</comment>
<dbReference type="HAMAP" id="MF_00737">
    <property type="entry name" value="Formimidoylglutam"/>
    <property type="match status" value="1"/>
</dbReference>
<dbReference type="STRING" id="1414654.BFR47_05735"/>
<dbReference type="NCBIfam" id="TIGR01227">
    <property type="entry name" value="hutG"/>
    <property type="match status" value="1"/>
</dbReference>
<evidence type="ECO:0000256" key="5">
    <source>
        <dbReference type="HAMAP-Rule" id="MF_00737"/>
    </source>
</evidence>
<dbReference type="GO" id="GO:0033389">
    <property type="term" value="P:putrescine biosynthetic process from arginine, via agmatine"/>
    <property type="evidence" value="ECO:0007669"/>
    <property type="project" value="TreeGrafter"/>
</dbReference>
<dbReference type="InterPro" id="IPR023696">
    <property type="entry name" value="Ureohydrolase_dom_sf"/>
</dbReference>
<evidence type="ECO:0000256" key="1">
    <source>
        <dbReference type="ARBA" id="ARBA00022723"/>
    </source>
</evidence>
<dbReference type="GO" id="GO:0030145">
    <property type="term" value="F:manganese ion binding"/>
    <property type="evidence" value="ECO:0007669"/>
    <property type="project" value="UniProtKB-UniRule"/>
</dbReference>
<keyword evidence="1 5" id="KW-0479">Metal-binding</keyword>
<dbReference type="EC" id="3.5.3.8" evidence="5 6"/>
<sequence>MKQTAYSAADMSLWQGRVDHEEGDLARRWHQQVQAVEDGQAAGLVLLGFCCDAGVLRNQGQVGAAAGPAALRSATANLAWHLDTPLYDGGDVHCHGDELEVAQALYADKVAAFMDAGHRVIGLGGGHEIGYASFSGLMEHQCRQQATPRIGIINFDAHLDLRRSARASSGTPFNQCATLCEARGLPFHYTCIGVSRYHNTDALFERARQLNTRIVLDEELNGWDLQPLNSALDQAINEVDLLYVTVCLDVLPASLAPGVSAPAGRGMDLGLLEYALERIKSSNKMRMADIAELNPARDRHSSTARVAARLLARLAG</sequence>
<keyword evidence="3 5" id="KW-0369">Histidine metabolism</keyword>
<proteinExistence type="inferred from homology"/>
<dbReference type="PANTHER" id="PTHR11358">
    <property type="entry name" value="ARGINASE/AGMATINASE"/>
    <property type="match status" value="1"/>
</dbReference>
<dbReference type="EMBL" id="MDKE01000066">
    <property type="protein sequence ID" value="OIN04796.1"/>
    <property type="molecule type" value="Genomic_DNA"/>
</dbReference>
<feature type="binding site" evidence="7">
    <location>
        <position position="249"/>
    </location>
    <ligand>
        <name>Mn(2+)</name>
        <dbReference type="ChEBI" id="CHEBI:29035"/>
        <label>1</label>
    </ligand>
</feature>
<evidence type="ECO:0000313" key="10">
    <source>
        <dbReference type="Proteomes" id="UP000243073"/>
    </source>
</evidence>
<feature type="binding site" evidence="5">
    <location>
        <position position="156"/>
    </location>
    <ligand>
        <name>Mn(2+)</name>
        <dbReference type="ChEBI" id="CHEBI:29035"/>
        <label>2</label>
    </ligand>
</feature>
<dbReference type="PROSITE" id="PS51409">
    <property type="entry name" value="ARGINASE_2"/>
    <property type="match status" value="1"/>
</dbReference>
<keyword evidence="4 5" id="KW-0464">Manganese</keyword>
<evidence type="ECO:0000256" key="6">
    <source>
        <dbReference type="NCBIfam" id="TIGR01227"/>
    </source>
</evidence>
<keyword evidence="2 5" id="KW-0378">Hydrolase</keyword>
<dbReference type="Gene3D" id="3.40.800.10">
    <property type="entry name" value="Ureohydrolase domain"/>
    <property type="match status" value="1"/>
</dbReference>
<comment type="function">
    <text evidence="5">Catalyzes the conversion of N-formimidoyl-L-glutamate to L-glutamate and formamide.</text>
</comment>
<dbReference type="GO" id="GO:0019557">
    <property type="term" value="P:L-histidine catabolic process to glutamate and formate"/>
    <property type="evidence" value="ECO:0007669"/>
    <property type="project" value="UniProtKB-UniPathway"/>
</dbReference>
<feature type="binding site" evidence="5 7">
    <location>
        <position position="247"/>
    </location>
    <ligand>
        <name>Mn(2+)</name>
        <dbReference type="ChEBI" id="CHEBI:29035"/>
        <label>1</label>
    </ligand>
</feature>
<feature type="binding site" evidence="5 7">
    <location>
        <position position="160"/>
    </location>
    <ligand>
        <name>Mn(2+)</name>
        <dbReference type="ChEBI" id="CHEBI:29035"/>
        <label>1</label>
    </ligand>
</feature>
<dbReference type="RefSeq" id="WP_071473891.1">
    <property type="nucleotide sequence ID" value="NZ_MDKE01000066.1"/>
</dbReference>
<dbReference type="UniPathway" id="UPA00379">
    <property type="reaction ID" value="UER00552"/>
</dbReference>
<evidence type="ECO:0000256" key="7">
    <source>
        <dbReference type="PIRSR" id="PIRSR036979-1"/>
    </source>
</evidence>
<dbReference type="PIRSF" id="PIRSF036979">
    <property type="entry name" value="Arginase"/>
    <property type="match status" value="1"/>
</dbReference>
<evidence type="ECO:0000256" key="3">
    <source>
        <dbReference type="ARBA" id="ARBA00022808"/>
    </source>
</evidence>
<evidence type="ECO:0000256" key="8">
    <source>
        <dbReference type="PROSITE-ProRule" id="PRU00742"/>
    </source>
</evidence>
<comment type="catalytic activity">
    <reaction evidence="5">
        <text>N-formimidoyl-L-glutamate + H2O = formamide + L-glutamate</text>
        <dbReference type="Rhea" id="RHEA:22492"/>
        <dbReference type="ChEBI" id="CHEBI:15377"/>
        <dbReference type="ChEBI" id="CHEBI:16397"/>
        <dbReference type="ChEBI" id="CHEBI:29985"/>
        <dbReference type="ChEBI" id="CHEBI:58928"/>
        <dbReference type="EC" id="3.5.3.8"/>
    </reaction>
</comment>
<evidence type="ECO:0000313" key="9">
    <source>
        <dbReference type="EMBL" id="OIN04796.1"/>
    </source>
</evidence>
<keyword evidence="10" id="KW-1185">Reference proteome</keyword>
<feature type="binding site" evidence="5 7">
    <location>
        <position position="156"/>
    </location>
    <ligand>
        <name>Mn(2+)</name>
        <dbReference type="ChEBI" id="CHEBI:29035"/>
        <label>1</label>
    </ligand>
</feature>
<organism evidence="9 10">
    <name type="scientific">Oceanisphaera psychrotolerans</name>
    <dbReference type="NCBI Taxonomy" id="1414654"/>
    <lineage>
        <taxon>Bacteria</taxon>
        <taxon>Pseudomonadati</taxon>
        <taxon>Pseudomonadota</taxon>
        <taxon>Gammaproteobacteria</taxon>
        <taxon>Aeromonadales</taxon>
        <taxon>Aeromonadaceae</taxon>
        <taxon>Oceanisphaera</taxon>
    </lineage>
</organism>
<name>A0A1J4QD55_9GAMM</name>
<dbReference type="Pfam" id="PF00491">
    <property type="entry name" value="Arginase"/>
    <property type="match status" value="1"/>
</dbReference>